<keyword evidence="2" id="KW-1185">Reference proteome</keyword>
<evidence type="ECO:0000313" key="1">
    <source>
        <dbReference type="EMBL" id="MCI49196.1"/>
    </source>
</evidence>
<evidence type="ECO:0000313" key="2">
    <source>
        <dbReference type="Proteomes" id="UP000265520"/>
    </source>
</evidence>
<comment type="caution">
    <text evidence="1">The sequence shown here is derived from an EMBL/GenBank/DDBJ whole genome shotgun (WGS) entry which is preliminary data.</text>
</comment>
<accession>A0A392SMT6</accession>
<sequence length="55" mass="5879">MLGARSLDVCPPILLVLPRPLSRQRTSSVIAGFAVFLFSLGRCFCDLGRGISTLG</sequence>
<dbReference type="AlphaFoldDB" id="A0A392SMT6"/>
<name>A0A392SMT6_9FABA</name>
<dbReference type="EMBL" id="LXQA010397535">
    <property type="protein sequence ID" value="MCI49196.1"/>
    <property type="molecule type" value="Genomic_DNA"/>
</dbReference>
<organism evidence="1 2">
    <name type="scientific">Trifolium medium</name>
    <dbReference type="NCBI Taxonomy" id="97028"/>
    <lineage>
        <taxon>Eukaryota</taxon>
        <taxon>Viridiplantae</taxon>
        <taxon>Streptophyta</taxon>
        <taxon>Embryophyta</taxon>
        <taxon>Tracheophyta</taxon>
        <taxon>Spermatophyta</taxon>
        <taxon>Magnoliopsida</taxon>
        <taxon>eudicotyledons</taxon>
        <taxon>Gunneridae</taxon>
        <taxon>Pentapetalae</taxon>
        <taxon>rosids</taxon>
        <taxon>fabids</taxon>
        <taxon>Fabales</taxon>
        <taxon>Fabaceae</taxon>
        <taxon>Papilionoideae</taxon>
        <taxon>50 kb inversion clade</taxon>
        <taxon>NPAAA clade</taxon>
        <taxon>Hologalegina</taxon>
        <taxon>IRL clade</taxon>
        <taxon>Trifolieae</taxon>
        <taxon>Trifolium</taxon>
    </lineage>
</organism>
<protein>
    <submittedName>
        <fullName evidence="1">Uncharacterized protein</fullName>
    </submittedName>
</protein>
<reference evidence="1 2" key="1">
    <citation type="journal article" date="2018" name="Front. Plant Sci.">
        <title>Red Clover (Trifolium pratense) and Zigzag Clover (T. medium) - A Picture of Genomic Similarities and Differences.</title>
        <authorList>
            <person name="Dluhosova J."/>
            <person name="Istvanek J."/>
            <person name="Nedelnik J."/>
            <person name="Repkova J."/>
        </authorList>
    </citation>
    <scope>NUCLEOTIDE SEQUENCE [LARGE SCALE GENOMIC DNA]</scope>
    <source>
        <strain evidence="2">cv. 10/8</strain>
        <tissue evidence="1">Leaf</tissue>
    </source>
</reference>
<dbReference type="Proteomes" id="UP000265520">
    <property type="component" value="Unassembled WGS sequence"/>
</dbReference>
<proteinExistence type="predicted"/>
<feature type="non-terminal residue" evidence="1">
    <location>
        <position position="55"/>
    </location>
</feature>